<dbReference type="SUPFAM" id="SSF160544">
    <property type="entry name" value="EscU C-terminal domain-like"/>
    <property type="match status" value="1"/>
</dbReference>
<feature type="compositionally biased region" description="Basic and acidic residues" evidence="2">
    <location>
        <begin position="227"/>
        <end position="243"/>
    </location>
</feature>
<keyword evidence="3" id="KW-1133">Transmembrane helix</keyword>
<dbReference type="Gene3D" id="3.40.1690.10">
    <property type="entry name" value="secretion proteins EscU"/>
    <property type="match status" value="1"/>
</dbReference>
<sequence length="372" mass="40567">MAEPQDDADKQHEPTQKKLDDARRKGEVPRSADLGTAAAYGGFLLVSVSIGAATLRETGSFLAGLIEHSASLSADVFSGGGRVASGTILSALGAAFLPWFLVPGIFVLVANIALRSFTVAPEKLKPKLNRISLIANAKNKFGRSGLFEFAKSFAKLTIFSLVLGVFLFRQLPQILATVNLSPGMATVVLLSLGVRFFAIVLVIALVIGTIDYLWQRQEHLRKNRMSHKELMDESKQSEGDPHMKQQRRQRGYEIAMNHMLGDVPNADVVVVNPTHYAVALKWSRLPGEAPVCVAKGVDQIAARIREAASEAGVPIHRDPPTARAIHATVEIGGEIRPEHYQAIAAAIRFAEEMRRKVRERSGRSDVEARHST</sequence>
<keyword evidence="5" id="KW-1185">Reference proteome</keyword>
<dbReference type="InterPro" id="IPR006135">
    <property type="entry name" value="T3SS_substrate_exporter"/>
</dbReference>
<keyword evidence="3" id="KW-0472">Membrane</keyword>
<feature type="transmembrane region" description="Helical" evidence="3">
    <location>
        <begin position="34"/>
        <end position="55"/>
    </location>
</feature>
<evidence type="ECO:0000256" key="3">
    <source>
        <dbReference type="SAM" id="Phobius"/>
    </source>
</evidence>
<dbReference type="EMBL" id="BMGI01000001">
    <property type="protein sequence ID" value="GGD22843.1"/>
    <property type="molecule type" value="Genomic_DNA"/>
</dbReference>
<reference evidence="5" key="1">
    <citation type="journal article" date="2019" name="Int. J. Syst. Evol. Microbiol.">
        <title>The Global Catalogue of Microorganisms (GCM) 10K type strain sequencing project: providing services to taxonomists for standard genome sequencing and annotation.</title>
        <authorList>
            <consortium name="The Broad Institute Genomics Platform"/>
            <consortium name="The Broad Institute Genome Sequencing Center for Infectious Disease"/>
            <person name="Wu L."/>
            <person name="Ma J."/>
        </authorList>
    </citation>
    <scope>NUCLEOTIDE SEQUENCE [LARGE SCALE GENOMIC DNA]</scope>
    <source>
        <strain evidence="5">CGMCC 1.12922</strain>
    </source>
</reference>
<dbReference type="PRINTS" id="PR00950">
    <property type="entry name" value="TYPE3IMSPROT"/>
</dbReference>
<dbReference type="PANTHER" id="PTHR30531">
    <property type="entry name" value="FLAGELLAR BIOSYNTHETIC PROTEIN FLHB"/>
    <property type="match status" value="1"/>
</dbReference>
<accession>A0ABQ1QDS1</accession>
<feature type="transmembrane region" description="Helical" evidence="3">
    <location>
        <begin position="88"/>
        <end position="114"/>
    </location>
</feature>
<evidence type="ECO:0000313" key="5">
    <source>
        <dbReference type="Proteomes" id="UP000617355"/>
    </source>
</evidence>
<name>A0ABQ1QDS1_9RHOB</name>
<dbReference type="InterPro" id="IPR029025">
    <property type="entry name" value="T3SS_substrate_exporter_C"/>
</dbReference>
<keyword evidence="4" id="KW-0282">Flagellum</keyword>
<feature type="region of interest" description="Disordered" evidence="2">
    <location>
        <begin position="1"/>
        <end position="28"/>
    </location>
</feature>
<comment type="similarity">
    <text evidence="1">Belongs to the type III secretion exporter family.</text>
</comment>
<dbReference type="RefSeq" id="WP_188525953.1">
    <property type="nucleotide sequence ID" value="NZ_BMGI01000001.1"/>
</dbReference>
<proteinExistence type="inferred from homology"/>
<feature type="transmembrane region" description="Helical" evidence="3">
    <location>
        <begin position="153"/>
        <end position="172"/>
    </location>
</feature>
<dbReference type="Proteomes" id="UP000617355">
    <property type="component" value="Unassembled WGS sequence"/>
</dbReference>
<keyword evidence="4" id="KW-0969">Cilium</keyword>
<dbReference type="PANTHER" id="PTHR30531:SF12">
    <property type="entry name" value="FLAGELLAR BIOSYNTHETIC PROTEIN FLHB"/>
    <property type="match status" value="1"/>
</dbReference>
<dbReference type="Pfam" id="PF01312">
    <property type="entry name" value="Bac_export_2"/>
    <property type="match status" value="1"/>
</dbReference>
<feature type="region of interest" description="Disordered" evidence="2">
    <location>
        <begin position="227"/>
        <end position="248"/>
    </location>
</feature>
<evidence type="ECO:0000256" key="2">
    <source>
        <dbReference type="SAM" id="MobiDB-lite"/>
    </source>
</evidence>
<keyword evidence="3" id="KW-0812">Transmembrane</keyword>
<comment type="caution">
    <text evidence="4">The sequence shown here is derived from an EMBL/GenBank/DDBJ whole genome shotgun (WGS) entry which is preliminary data.</text>
</comment>
<protein>
    <submittedName>
        <fullName evidence="4">Flagellar biosynthesis protein FlhB</fullName>
    </submittedName>
</protein>
<evidence type="ECO:0000256" key="1">
    <source>
        <dbReference type="ARBA" id="ARBA00010690"/>
    </source>
</evidence>
<feature type="transmembrane region" description="Helical" evidence="3">
    <location>
        <begin position="192"/>
        <end position="214"/>
    </location>
</feature>
<gene>
    <name evidence="4" type="primary">fhlB</name>
    <name evidence="4" type="ORF">GCM10011358_04210</name>
</gene>
<evidence type="ECO:0000313" key="4">
    <source>
        <dbReference type="EMBL" id="GGD22843.1"/>
    </source>
</evidence>
<organism evidence="4 5">
    <name type="scientific">Sinisalibacter lacisalsi</name>
    <dbReference type="NCBI Taxonomy" id="1526570"/>
    <lineage>
        <taxon>Bacteria</taxon>
        <taxon>Pseudomonadati</taxon>
        <taxon>Pseudomonadota</taxon>
        <taxon>Alphaproteobacteria</taxon>
        <taxon>Rhodobacterales</taxon>
        <taxon>Roseobacteraceae</taxon>
        <taxon>Sinisalibacter</taxon>
    </lineage>
</organism>
<feature type="compositionally biased region" description="Basic and acidic residues" evidence="2">
    <location>
        <begin position="7"/>
        <end position="28"/>
    </location>
</feature>
<keyword evidence="4" id="KW-0966">Cell projection</keyword>
<dbReference type="Gene3D" id="6.10.250.2080">
    <property type="match status" value="1"/>
</dbReference>